<dbReference type="InterPro" id="IPR040676">
    <property type="entry name" value="DUF5641"/>
</dbReference>
<dbReference type="EMBL" id="BMAU01021280">
    <property type="protein sequence ID" value="GFY08296.1"/>
    <property type="molecule type" value="Genomic_DNA"/>
</dbReference>
<comment type="caution">
    <text evidence="2">The sequence shown here is derived from an EMBL/GenBank/DDBJ whole genome shotgun (WGS) entry which is preliminary data.</text>
</comment>
<dbReference type="Gene3D" id="3.30.420.10">
    <property type="entry name" value="Ribonuclease H-like superfamily/Ribonuclease H"/>
    <property type="match status" value="1"/>
</dbReference>
<dbReference type="InterPro" id="IPR001584">
    <property type="entry name" value="Integrase_cat-core"/>
</dbReference>
<dbReference type="PANTHER" id="PTHR47331">
    <property type="entry name" value="PHD-TYPE DOMAIN-CONTAINING PROTEIN"/>
    <property type="match status" value="1"/>
</dbReference>
<reference evidence="2" key="1">
    <citation type="submission" date="2020-08" db="EMBL/GenBank/DDBJ databases">
        <title>Multicomponent nature underlies the extraordinary mechanical properties of spider dragline silk.</title>
        <authorList>
            <person name="Kono N."/>
            <person name="Nakamura H."/>
            <person name="Mori M."/>
            <person name="Yoshida Y."/>
            <person name="Ohtoshi R."/>
            <person name="Malay A.D."/>
            <person name="Moran D.A.P."/>
            <person name="Tomita M."/>
            <person name="Numata K."/>
            <person name="Arakawa K."/>
        </authorList>
    </citation>
    <scope>NUCLEOTIDE SEQUENCE</scope>
</reference>
<name>A0A8X6S9R8_TRICX</name>
<dbReference type="Proteomes" id="UP000887159">
    <property type="component" value="Unassembled WGS sequence"/>
</dbReference>
<dbReference type="InterPro" id="IPR036397">
    <property type="entry name" value="RNaseH_sf"/>
</dbReference>
<dbReference type="PROSITE" id="PS50994">
    <property type="entry name" value="INTEGRASE"/>
    <property type="match status" value="1"/>
</dbReference>
<keyword evidence="3" id="KW-1185">Reference proteome</keyword>
<feature type="domain" description="Integrase catalytic" evidence="1">
    <location>
        <begin position="386"/>
        <end position="578"/>
    </location>
</feature>
<organism evidence="2 3">
    <name type="scientific">Trichonephila clavipes</name>
    <name type="common">Golden silk orbweaver</name>
    <name type="synonym">Nephila clavipes</name>
    <dbReference type="NCBI Taxonomy" id="2585209"/>
    <lineage>
        <taxon>Eukaryota</taxon>
        <taxon>Metazoa</taxon>
        <taxon>Ecdysozoa</taxon>
        <taxon>Arthropoda</taxon>
        <taxon>Chelicerata</taxon>
        <taxon>Arachnida</taxon>
        <taxon>Araneae</taxon>
        <taxon>Araneomorphae</taxon>
        <taxon>Entelegynae</taxon>
        <taxon>Araneoidea</taxon>
        <taxon>Nephilidae</taxon>
        <taxon>Trichonephila</taxon>
    </lineage>
</organism>
<dbReference type="InterPro" id="IPR012337">
    <property type="entry name" value="RNaseH-like_sf"/>
</dbReference>
<dbReference type="Pfam" id="PF05380">
    <property type="entry name" value="Peptidase_A17"/>
    <property type="match status" value="1"/>
</dbReference>
<gene>
    <name evidence="2" type="primary">AVEN_170617_1</name>
    <name evidence="2" type="ORF">TNCV_1357031</name>
</gene>
<dbReference type="GO" id="GO:0015074">
    <property type="term" value="P:DNA integration"/>
    <property type="evidence" value="ECO:0007669"/>
    <property type="project" value="InterPro"/>
</dbReference>
<accession>A0A8X6S9R8</accession>
<dbReference type="Pfam" id="PF18701">
    <property type="entry name" value="DUF5641"/>
    <property type="match status" value="1"/>
</dbReference>
<proteinExistence type="predicted"/>
<protein>
    <submittedName>
        <fullName evidence="2">Integrase catalytic domain-containing protein</fullName>
    </submittedName>
</protein>
<sequence>MQSLWSLKIDWIDELLSERAKEWHRFLEDFNSVRSICIGRCIVHPQATRVELHGFADASEKCYGAVIYCRSQSPDGATTVKRVTSKSRVAPVKSVTMPRLELCVAVLLAKLIKRVETALQMKTPPVYMWSDSTIVLAWIQKEPNLLKTFVANRVATIQHLTNAEQWHHVSSEQNPADLVSRGLDPSNLYNNSLWWNGPKFLTTKDFPERNTLSSVIDNDEFNCEFKTNCRGEKRRGPLDVQEINQAEVTLIRIVQLQEFKRDIMSLKETNRVSAESLIKSLNPFLDKDGVLRVGGRLCNSDLNFECKFPVILPCNHKLTNLIVEYFHLKYFHLGPQALLYQVRQRFWPLRGRNVCRKIVHDYLVCFKVKSITCEQIMGNLPKERVRENFPFNCSGIDFIGPFWIKSNRQRKSSLYKTYVSIFVCFVTKAVHFELVSDLTTQTFIASLKRFIARRERHSLIFSDNGKTFIGANAELKRLYKLVINPDPELAGFLVDENINWKFLPPRAPNFGGLWEAGVKSFKFHFKREAGNSRFIYEEFLTIMTQIEGILNSRPLTPLSTDIDDLSVLTPAHFLIGRPITSISEPKIIHIETNRLNIYQRLTKIVQSIWKRWSNNYLSNLEQRSKWKFEKDNALEWVI</sequence>
<evidence type="ECO:0000259" key="1">
    <source>
        <dbReference type="PROSITE" id="PS50994"/>
    </source>
</evidence>
<dbReference type="InterPro" id="IPR008042">
    <property type="entry name" value="Retrotrans_Pao"/>
</dbReference>
<dbReference type="AlphaFoldDB" id="A0A8X6S9R8"/>
<dbReference type="SUPFAM" id="SSF53098">
    <property type="entry name" value="Ribonuclease H-like"/>
    <property type="match status" value="1"/>
</dbReference>
<dbReference type="GO" id="GO:0003676">
    <property type="term" value="F:nucleic acid binding"/>
    <property type="evidence" value="ECO:0007669"/>
    <property type="project" value="InterPro"/>
</dbReference>
<evidence type="ECO:0000313" key="2">
    <source>
        <dbReference type="EMBL" id="GFY08296.1"/>
    </source>
</evidence>
<evidence type="ECO:0000313" key="3">
    <source>
        <dbReference type="Proteomes" id="UP000887159"/>
    </source>
</evidence>